<gene>
    <name evidence="1" type="ORF">OIE46_00390</name>
</gene>
<dbReference type="RefSeq" id="WP_154221569.1">
    <property type="nucleotide sequence ID" value="NZ_CP034544.1"/>
</dbReference>
<sequence length="130" mass="15639">MKNVTKNDENKKLRTECNAFVKQVFLTYEAWNNQLKKQLLNLKFKESYLKDKNLSQEVHKLEIKIKASGSMIQSILSVMKPENSWIIEKCFLDKNTRNNSLWYKDYFSKSTFYKRKNLAVKEFAQIYFDF</sequence>
<evidence type="ECO:0000313" key="1">
    <source>
        <dbReference type="EMBL" id="UZW64545.1"/>
    </source>
</evidence>
<protein>
    <submittedName>
        <fullName evidence="1">Uncharacterized protein</fullName>
    </submittedName>
</protein>
<dbReference type="NCBIfam" id="NF045770">
    <property type="entry name" value="MPN403_MG284_C"/>
    <property type="match status" value="1"/>
</dbReference>
<dbReference type="EMBL" id="CP107525">
    <property type="protein sequence ID" value="UZW64545.1"/>
    <property type="molecule type" value="Genomic_DNA"/>
</dbReference>
<reference evidence="1" key="1">
    <citation type="submission" date="2022-10" db="EMBL/GenBank/DDBJ databases">
        <authorList>
            <person name="Wei X."/>
        </authorList>
    </citation>
    <scope>NUCLEOTIDE SEQUENCE</scope>
    <source>
        <strain evidence="1">SD2</strain>
    </source>
</reference>
<reference evidence="1" key="2">
    <citation type="submission" date="2022-11" db="EMBL/GenBank/DDBJ databases">
        <title>complete genomes of mycoplasma synoviae ZX313 strain and SD2 strain.</title>
        <authorList>
            <person name="Zhong Q."/>
        </authorList>
    </citation>
    <scope>NUCLEOTIDE SEQUENCE</scope>
    <source>
        <strain evidence="1">SD2</strain>
    </source>
</reference>
<organism evidence="1 2">
    <name type="scientific">Mycoplasmopsis synoviae</name>
    <name type="common">Mycoplasma synoviae</name>
    <dbReference type="NCBI Taxonomy" id="2109"/>
    <lineage>
        <taxon>Bacteria</taxon>
        <taxon>Bacillati</taxon>
        <taxon>Mycoplasmatota</taxon>
        <taxon>Mycoplasmoidales</taxon>
        <taxon>Metamycoplasmataceae</taxon>
        <taxon>Mycoplasmopsis</taxon>
    </lineage>
</organism>
<accession>A0AAX3EZS5</accession>
<proteinExistence type="predicted"/>
<dbReference type="InterPro" id="IPR058231">
    <property type="entry name" value="MG284-like_C"/>
</dbReference>
<dbReference type="AlphaFoldDB" id="A0AAX3EZS5"/>
<name>A0AAX3EZS5_MYCSY</name>
<evidence type="ECO:0000313" key="2">
    <source>
        <dbReference type="Proteomes" id="UP001164481"/>
    </source>
</evidence>
<dbReference type="Proteomes" id="UP001164481">
    <property type="component" value="Chromosome"/>
</dbReference>